<evidence type="ECO:0000313" key="11">
    <source>
        <dbReference type="Proteomes" id="UP000177515"/>
    </source>
</evidence>
<organism evidence="10 11">
    <name type="scientific">Cupriavidus malaysiensis</name>
    <dbReference type="NCBI Taxonomy" id="367825"/>
    <lineage>
        <taxon>Bacteria</taxon>
        <taxon>Pseudomonadati</taxon>
        <taxon>Pseudomonadota</taxon>
        <taxon>Betaproteobacteria</taxon>
        <taxon>Burkholderiales</taxon>
        <taxon>Burkholderiaceae</taxon>
        <taxon>Cupriavidus</taxon>
    </lineage>
</organism>
<keyword evidence="3" id="KW-1003">Cell membrane</keyword>
<evidence type="ECO:0000256" key="3">
    <source>
        <dbReference type="ARBA" id="ARBA00022475"/>
    </source>
</evidence>
<feature type="transmembrane region" description="Helical" evidence="8">
    <location>
        <begin position="174"/>
        <end position="198"/>
    </location>
</feature>
<proteinExistence type="predicted"/>
<feature type="transmembrane region" description="Helical" evidence="8">
    <location>
        <begin position="231"/>
        <end position="253"/>
    </location>
</feature>
<dbReference type="PANTHER" id="PTHR43357:SF3">
    <property type="entry name" value="FE(3+)-TRANSPORT SYSTEM PERMEASE PROTEIN FBPB 2"/>
    <property type="match status" value="1"/>
</dbReference>
<dbReference type="PROSITE" id="PS50928">
    <property type="entry name" value="ABC_TM1"/>
    <property type="match status" value="1"/>
</dbReference>
<keyword evidence="4" id="KW-0997">Cell inner membrane</keyword>
<name>A0ABM6FCE9_9BURK</name>
<feature type="transmembrane region" description="Helical" evidence="8">
    <location>
        <begin position="265"/>
        <end position="286"/>
    </location>
</feature>
<keyword evidence="2" id="KW-0813">Transport</keyword>
<accession>A0ABM6FCE9</accession>
<keyword evidence="6 8" id="KW-1133">Transmembrane helix</keyword>
<feature type="transmembrane region" description="Helical" evidence="8">
    <location>
        <begin position="79"/>
        <end position="105"/>
    </location>
</feature>
<protein>
    <recommendedName>
        <fullName evidence="9">ABC transmembrane type-1 domain-containing protein</fullName>
    </recommendedName>
</protein>
<evidence type="ECO:0000256" key="6">
    <source>
        <dbReference type="ARBA" id="ARBA00022989"/>
    </source>
</evidence>
<keyword evidence="5 8" id="KW-0812">Transmembrane</keyword>
<dbReference type="InterPro" id="IPR035906">
    <property type="entry name" value="MetI-like_sf"/>
</dbReference>
<dbReference type="InterPro" id="IPR000515">
    <property type="entry name" value="MetI-like"/>
</dbReference>
<evidence type="ECO:0000256" key="4">
    <source>
        <dbReference type="ARBA" id="ARBA00022519"/>
    </source>
</evidence>
<dbReference type="SUPFAM" id="SSF161098">
    <property type="entry name" value="MetI-like"/>
    <property type="match status" value="2"/>
</dbReference>
<gene>
    <name evidence="10" type="ORF">BKK80_27125</name>
</gene>
<dbReference type="Gene3D" id="1.10.3720.10">
    <property type="entry name" value="MetI-like"/>
    <property type="match status" value="2"/>
</dbReference>
<dbReference type="PANTHER" id="PTHR43357">
    <property type="entry name" value="INNER MEMBRANE ABC TRANSPORTER PERMEASE PROTEIN YDCV"/>
    <property type="match status" value="1"/>
</dbReference>
<evidence type="ECO:0000256" key="1">
    <source>
        <dbReference type="ARBA" id="ARBA00004429"/>
    </source>
</evidence>
<evidence type="ECO:0000256" key="5">
    <source>
        <dbReference type="ARBA" id="ARBA00022692"/>
    </source>
</evidence>
<evidence type="ECO:0000256" key="2">
    <source>
        <dbReference type="ARBA" id="ARBA00022448"/>
    </source>
</evidence>
<dbReference type="EMBL" id="CP017755">
    <property type="protein sequence ID" value="AOZ09437.1"/>
    <property type="molecule type" value="Genomic_DNA"/>
</dbReference>
<evidence type="ECO:0000259" key="9">
    <source>
        <dbReference type="PROSITE" id="PS50928"/>
    </source>
</evidence>
<feature type="domain" description="ABC transmembrane type-1" evidence="9">
    <location>
        <begin position="227"/>
        <end position="304"/>
    </location>
</feature>
<evidence type="ECO:0000256" key="7">
    <source>
        <dbReference type="ARBA" id="ARBA00023136"/>
    </source>
</evidence>
<keyword evidence="7 8" id="KW-0472">Membrane</keyword>
<keyword evidence="11" id="KW-1185">Reference proteome</keyword>
<reference evidence="10 11" key="1">
    <citation type="submission" date="2016-10" db="EMBL/GenBank/DDBJ databases">
        <title>Complete genome sequences of three Cupriavidus strains isolated from various Malaysian environments.</title>
        <authorList>
            <person name="Abdullah A.A.-A."/>
            <person name="Shafie N.A.H."/>
            <person name="Lau N.S."/>
        </authorList>
    </citation>
    <scope>NUCLEOTIDE SEQUENCE [LARGE SCALE GENOMIC DNA]</scope>
    <source>
        <strain evidence="10 11">USMAA1020</strain>
    </source>
</reference>
<evidence type="ECO:0000313" key="10">
    <source>
        <dbReference type="EMBL" id="AOZ09437.1"/>
    </source>
</evidence>
<evidence type="ECO:0000256" key="8">
    <source>
        <dbReference type="SAM" id="Phobius"/>
    </source>
</evidence>
<sequence>MPCGMLILESLGIRSSVAAEVVLYSSNDVETVNRVVEQFTKENPGIKVLVVRASRNLEEAALSLARPLGKVLSGVTTPLVLSSVFSGALIVFAHVIGGFGVPAILGARTPVLAVKAYNEFVSEMGGNPTVASLLVFLGIGMLLIQKGIVERRQFQMESGRTPAPLTISGWRAKLAITCVLAVVGLSLLPTLVVTVTAITPSVGPVLQYGGFTLSHIQYALFRAPEPLFNSLTLATVVTVAGVLFSVSTAYLVVKRAYLLSRTLDGLVMLPLAVAGTVFGIALTNYFNSGWLVLTGSWLSCTSEA</sequence>
<comment type="subcellular location">
    <subcellularLocation>
        <location evidence="1">Cell inner membrane</location>
        <topology evidence="1">Multi-pass membrane protein</topology>
    </subcellularLocation>
</comment>
<feature type="transmembrane region" description="Helical" evidence="8">
    <location>
        <begin position="125"/>
        <end position="144"/>
    </location>
</feature>
<dbReference type="Proteomes" id="UP000177515">
    <property type="component" value="Chromosome 2"/>
</dbReference>